<sequence length="88" mass="9188">METVPRRDTPTDNEQTSSLFAQLIALLEDAADLGADVIVKLHQPVPAALMDCVREAIEAPGFRITGSLAEAIGASGTATVSVIAEVIQ</sequence>
<keyword evidence="2" id="KW-1185">Reference proteome</keyword>
<reference evidence="1" key="1">
    <citation type="submission" date="2024-05" db="EMBL/GenBank/DDBJ databases">
        <title>30 novel species of actinomycetes from the DSMZ collection.</title>
        <authorList>
            <person name="Nouioui I."/>
        </authorList>
    </citation>
    <scope>NUCLEOTIDE SEQUENCE</scope>
    <source>
        <strain evidence="1">DSM 40473</strain>
    </source>
</reference>
<protein>
    <submittedName>
        <fullName evidence="1">Uncharacterized protein</fullName>
    </submittedName>
</protein>
<evidence type="ECO:0000313" key="1">
    <source>
        <dbReference type="EMBL" id="MDT0449966.1"/>
    </source>
</evidence>
<organism evidence="1 2">
    <name type="scientific">Streptomyces hesseae</name>
    <dbReference type="NCBI Taxonomy" id="3075519"/>
    <lineage>
        <taxon>Bacteria</taxon>
        <taxon>Bacillati</taxon>
        <taxon>Actinomycetota</taxon>
        <taxon>Actinomycetes</taxon>
        <taxon>Kitasatosporales</taxon>
        <taxon>Streptomycetaceae</taxon>
        <taxon>Streptomyces</taxon>
    </lineage>
</organism>
<dbReference type="RefSeq" id="WP_311610555.1">
    <property type="nucleotide sequence ID" value="NZ_JAVRFI010000006.1"/>
</dbReference>
<name>A0ABU2SLV6_9ACTN</name>
<dbReference type="Proteomes" id="UP001180531">
    <property type="component" value="Unassembled WGS sequence"/>
</dbReference>
<dbReference type="EMBL" id="JAVRFI010000006">
    <property type="protein sequence ID" value="MDT0449966.1"/>
    <property type="molecule type" value="Genomic_DNA"/>
</dbReference>
<evidence type="ECO:0000313" key="2">
    <source>
        <dbReference type="Proteomes" id="UP001180531"/>
    </source>
</evidence>
<accession>A0ABU2SLV6</accession>
<proteinExistence type="predicted"/>
<comment type="caution">
    <text evidence="1">The sequence shown here is derived from an EMBL/GenBank/DDBJ whole genome shotgun (WGS) entry which is preliminary data.</text>
</comment>
<gene>
    <name evidence="1" type="ORF">RM609_12925</name>
</gene>